<dbReference type="InterPro" id="IPR002347">
    <property type="entry name" value="SDR_fam"/>
</dbReference>
<organism evidence="4 5">
    <name type="scientific">Gordonia defluvii</name>
    <dbReference type="NCBI Taxonomy" id="283718"/>
    <lineage>
        <taxon>Bacteria</taxon>
        <taxon>Bacillati</taxon>
        <taxon>Actinomycetota</taxon>
        <taxon>Actinomycetes</taxon>
        <taxon>Mycobacteriales</taxon>
        <taxon>Gordoniaceae</taxon>
        <taxon>Gordonia</taxon>
    </lineage>
</organism>
<dbReference type="PANTHER" id="PTHR42760">
    <property type="entry name" value="SHORT-CHAIN DEHYDROGENASES/REDUCTASES FAMILY MEMBER"/>
    <property type="match status" value="1"/>
</dbReference>
<dbReference type="InterPro" id="IPR003560">
    <property type="entry name" value="DHB_DH"/>
</dbReference>
<dbReference type="InterPro" id="IPR057326">
    <property type="entry name" value="KR_dom"/>
</dbReference>
<keyword evidence="2" id="KW-0560">Oxidoreductase</keyword>
<dbReference type="PRINTS" id="PR01397">
    <property type="entry name" value="DHBDHDRGNASE"/>
</dbReference>
<sequence>MADQALTGKRALITGAAGGIGFAVARAFAAAGAQVLLTDVEPPVADFAAALDSPSAVVDLIDRTAVADLVQAAPGILGGPLTTVVHSAAALAVGPIGIIDDAEWDRLVAVNLTGTMALLRAAIGVVADDGSITVVSSNSAATPRIGLGAYGATKAAVISLVRSAGLELAARGVRCNIITPGSTDTAMLRGMWPDSVPPEHSAAGVIAGTAEQFRLGIPLGRLASPDDIAASAVFLASDASRHITLHDLRVDGGATLDQ</sequence>
<dbReference type="RefSeq" id="WP_290705164.1">
    <property type="nucleotide sequence ID" value="NZ_BAAAVS010000001.1"/>
</dbReference>
<evidence type="ECO:0000256" key="2">
    <source>
        <dbReference type="ARBA" id="ARBA00023002"/>
    </source>
</evidence>
<dbReference type="InterPro" id="IPR020904">
    <property type="entry name" value="Sc_DH/Rdtase_CS"/>
</dbReference>
<dbReference type="Pfam" id="PF13561">
    <property type="entry name" value="adh_short_C2"/>
    <property type="match status" value="1"/>
</dbReference>
<name>A0ABP6KXJ5_9ACTN</name>
<keyword evidence="5" id="KW-1185">Reference proteome</keyword>
<dbReference type="PROSITE" id="PS00061">
    <property type="entry name" value="ADH_SHORT"/>
    <property type="match status" value="1"/>
</dbReference>
<evidence type="ECO:0000259" key="3">
    <source>
        <dbReference type="SMART" id="SM00822"/>
    </source>
</evidence>
<dbReference type="Gene3D" id="3.40.50.720">
    <property type="entry name" value="NAD(P)-binding Rossmann-like Domain"/>
    <property type="match status" value="1"/>
</dbReference>
<dbReference type="PANTHER" id="PTHR42760:SF115">
    <property type="entry name" value="3-OXOACYL-[ACYL-CARRIER-PROTEIN] REDUCTASE FABG"/>
    <property type="match status" value="1"/>
</dbReference>
<comment type="similarity">
    <text evidence="1">Belongs to the short-chain dehydrogenases/reductases (SDR) family.</text>
</comment>
<gene>
    <name evidence="4" type="primary">amoA</name>
    <name evidence="4" type="ORF">GCM10010528_02120</name>
</gene>
<evidence type="ECO:0000313" key="4">
    <source>
        <dbReference type="EMBL" id="GAA3023659.1"/>
    </source>
</evidence>
<feature type="domain" description="Ketoreductase" evidence="3">
    <location>
        <begin position="9"/>
        <end position="183"/>
    </location>
</feature>
<dbReference type="SMART" id="SM00822">
    <property type="entry name" value="PKS_KR"/>
    <property type="match status" value="1"/>
</dbReference>
<dbReference type="SUPFAM" id="SSF51735">
    <property type="entry name" value="NAD(P)-binding Rossmann-fold domains"/>
    <property type="match status" value="1"/>
</dbReference>
<proteinExistence type="inferred from homology"/>
<evidence type="ECO:0000313" key="5">
    <source>
        <dbReference type="Proteomes" id="UP001501035"/>
    </source>
</evidence>
<dbReference type="InterPro" id="IPR036291">
    <property type="entry name" value="NAD(P)-bd_dom_sf"/>
</dbReference>
<evidence type="ECO:0000256" key="1">
    <source>
        <dbReference type="ARBA" id="ARBA00006484"/>
    </source>
</evidence>
<comment type="caution">
    <text evidence="4">The sequence shown here is derived from an EMBL/GenBank/DDBJ whole genome shotgun (WGS) entry which is preliminary data.</text>
</comment>
<dbReference type="Proteomes" id="UP001501035">
    <property type="component" value="Unassembled WGS sequence"/>
</dbReference>
<dbReference type="EMBL" id="BAAAVS010000001">
    <property type="protein sequence ID" value="GAA3023659.1"/>
    <property type="molecule type" value="Genomic_DNA"/>
</dbReference>
<reference evidence="5" key="1">
    <citation type="journal article" date="2019" name="Int. J. Syst. Evol. Microbiol.">
        <title>The Global Catalogue of Microorganisms (GCM) 10K type strain sequencing project: providing services to taxonomists for standard genome sequencing and annotation.</title>
        <authorList>
            <consortium name="The Broad Institute Genomics Platform"/>
            <consortium name="The Broad Institute Genome Sequencing Center for Infectious Disease"/>
            <person name="Wu L."/>
            <person name="Ma J."/>
        </authorList>
    </citation>
    <scope>NUCLEOTIDE SEQUENCE [LARGE SCALE GENOMIC DNA]</scope>
    <source>
        <strain evidence="5">JCM 14234</strain>
    </source>
</reference>
<protein>
    <submittedName>
        <fullName evidence="4">Amonabactin biosynthesis protein AmoA</fullName>
    </submittedName>
</protein>
<accession>A0ABP6KXJ5</accession>